<evidence type="ECO:0000313" key="3">
    <source>
        <dbReference type="Proteomes" id="UP000790347"/>
    </source>
</evidence>
<name>A0A922IBD4_DERFA</name>
<keyword evidence="3" id="KW-1185">Reference proteome</keyword>
<dbReference type="Proteomes" id="UP000790347">
    <property type="component" value="Unassembled WGS sequence"/>
</dbReference>
<feature type="compositionally biased region" description="Low complexity" evidence="1">
    <location>
        <begin position="138"/>
        <end position="152"/>
    </location>
</feature>
<feature type="compositionally biased region" description="Basic and acidic residues" evidence="1">
    <location>
        <begin position="116"/>
        <end position="132"/>
    </location>
</feature>
<feature type="region of interest" description="Disordered" evidence="1">
    <location>
        <begin position="114"/>
        <end position="152"/>
    </location>
</feature>
<reference evidence="2" key="2">
    <citation type="journal article" date="2022" name="Res Sq">
        <title>Comparative Genomics Reveals Insights into the Divergent Evolution of Astigmatic Mites and Household Pest Adaptations.</title>
        <authorList>
            <person name="Xiong Q."/>
            <person name="Wan A.T.-Y."/>
            <person name="Liu X.-Y."/>
            <person name="Fung C.S.-H."/>
            <person name="Xiao X."/>
            <person name="Malainual N."/>
            <person name="Hou J."/>
            <person name="Wang L."/>
            <person name="Wang M."/>
            <person name="Yang K."/>
            <person name="Cui Y."/>
            <person name="Leung E."/>
            <person name="Nong W."/>
            <person name="Shin S.-K."/>
            <person name="Au S."/>
            <person name="Jeong K.Y."/>
            <person name="Chew F.T."/>
            <person name="Hui J."/>
            <person name="Leung T.F."/>
            <person name="Tungtrongchitr A."/>
            <person name="Zhong N."/>
            <person name="Liu Z."/>
            <person name="Tsui S."/>
        </authorList>
    </citation>
    <scope>NUCLEOTIDE SEQUENCE</scope>
    <source>
        <strain evidence="2">Derf</strain>
        <tissue evidence="2">Whole organism</tissue>
    </source>
</reference>
<feature type="region of interest" description="Disordered" evidence="1">
    <location>
        <begin position="75"/>
        <end position="96"/>
    </location>
</feature>
<accession>A0A922IBD4</accession>
<gene>
    <name evidence="2" type="ORF">DERF_002317</name>
</gene>
<reference evidence="2" key="1">
    <citation type="submission" date="2013-05" db="EMBL/GenBank/DDBJ databases">
        <authorList>
            <person name="Yim A.K.Y."/>
            <person name="Chan T.F."/>
            <person name="Ji K.M."/>
            <person name="Liu X.Y."/>
            <person name="Zhou J.W."/>
            <person name="Li R.Q."/>
            <person name="Yang K.Y."/>
            <person name="Li J."/>
            <person name="Li M."/>
            <person name="Law P.T.W."/>
            <person name="Wu Y.L."/>
            <person name="Cai Z.L."/>
            <person name="Qin H."/>
            <person name="Bao Y."/>
            <person name="Leung R.K.K."/>
            <person name="Ng P.K.S."/>
            <person name="Zou J."/>
            <person name="Zhong X.J."/>
            <person name="Ran P.X."/>
            <person name="Zhong N.S."/>
            <person name="Liu Z.G."/>
            <person name="Tsui S.K.W."/>
        </authorList>
    </citation>
    <scope>NUCLEOTIDE SEQUENCE</scope>
    <source>
        <strain evidence="2">Derf</strain>
        <tissue evidence="2">Whole organism</tissue>
    </source>
</reference>
<comment type="caution">
    <text evidence="2">The sequence shown here is derived from an EMBL/GenBank/DDBJ whole genome shotgun (WGS) entry which is preliminary data.</text>
</comment>
<dbReference type="AlphaFoldDB" id="A0A922IBD4"/>
<dbReference type="EMBL" id="ASGP02000001">
    <property type="protein sequence ID" value="KAH9528364.1"/>
    <property type="molecule type" value="Genomic_DNA"/>
</dbReference>
<sequence>MYCTSSSSSFYKRYHKDYESSSAMGNYQSNSYYPRQLHNYNPDTMIDSNQNRHYCHIERKYPLNYSSSTSSTASLSSSSSGYSGSSTSSSSAVSSSSSWSSQRKLYPSISTTSYDFYDRKNDENNSNIRERNLQLARSYTSKPTTTTSSSSFASTCTNFLSRFTSKLCLNDQQQQQQQQQSQRASRYNVADSMIDHLNCNGEHGDNDNDHPSVHRYRYRNSGYGNGDNYNVNHVQSYRPTTMTYTTQRPYQQQPQQVITSSNYNNKSIRINHNRNNNNIQTIGNGSYSTSSGSRLSIIDQHRLPPVYPATNNDHHLSITGRNSKYQTKSKLSYSASNASLNHNDNDSVHSIGPSYLSSTLTSTAKATKATGSYTSAMTTTRTNRYHFRYPFSVHTSTTTTSNDDSNACSTTKIRSTMKESTFLNDNRQRYQLRYKSTTSGLYSNGLTMYTPSLYRDGDKEPSSFISSTAKNKFPTTTITPYRSYLTQKKSISRNYTRVFDSGFDHNDSVRICRVI</sequence>
<proteinExistence type="predicted"/>
<evidence type="ECO:0000256" key="1">
    <source>
        <dbReference type="SAM" id="MobiDB-lite"/>
    </source>
</evidence>
<organism evidence="2 3">
    <name type="scientific">Dermatophagoides farinae</name>
    <name type="common">American house dust mite</name>
    <dbReference type="NCBI Taxonomy" id="6954"/>
    <lineage>
        <taxon>Eukaryota</taxon>
        <taxon>Metazoa</taxon>
        <taxon>Ecdysozoa</taxon>
        <taxon>Arthropoda</taxon>
        <taxon>Chelicerata</taxon>
        <taxon>Arachnida</taxon>
        <taxon>Acari</taxon>
        <taxon>Acariformes</taxon>
        <taxon>Sarcoptiformes</taxon>
        <taxon>Astigmata</taxon>
        <taxon>Psoroptidia</taxon>
        <taxon>Analgoidea</taxon>
        <taxon>Pyroglyphidae</taxon>
        <taxon>Dermatophagoidinae</taxon>
        <taxon>Dermatophagoides</taxon>
    </lineage>
</organism>
<evidence type="ECO:0000313" key="2">
    <source>
        <dbReference type="EMBL" id="KAH9528364.1"/>
    </source>
</evidence>
<protein>
    <submittedName>
        <fullName evidence="2">Uncharacterized protein</fullName>
    </submittedName>
</protein>